<keyword evidence="4" id="KW-1185">Reference proteome</keyword>
<reference evidence="3 4" key="1">
    <citation type="submission" date="2022-06" db="EMBL/GenBank/DDBJ databases">
        <title>Genomic Encyclopedia of Archaeal and Bacterial Type Strains, Phase II (KMG-II): from individual species to whole genera.</title>
        <authorList>
            <person name="Goeker M."/>
        </authorList>
    </citation>
    <scope>NUCLEOTIDE SEQUENCE [LARGE SCALE GENOMIC DNA]</scope>
    <source>
        <strain evidence="3 4">DSM 40477</strain>
    </source>
</reference>
<proteinExistence type="predicted"/>
<keyword evidence="3" id="KW-0378">Hydrolase</keyword>
<evidence type="ECO:0000259" key="2">
    <source>
        <dbReference type="Pfam" id="PF02517"/>
    </source>
</evidence>
<accession>A0ABT1HM02</accession>
<dbReference type="Pfam" id="PF02517">
    <property type="entry name" value="Rce1-like"/>
    <property type="match status" value="1"/>
</dbReference>
<dbReference type="Proteomes" id="UP001205311">
    <property type="component" value="Unassembled WGS sequence"/>
</dbReference>
<evidence type="ECO:0000256" key="1">
    <source>
        <dbReference type="SAM" id="Phobius"/>
    </source>
</evidence>
<organism evidence="3 4">
    <name type="scientific">Streptoalloteichus tenebrarius (strain ATCC 17920 / DSM 40477 / JCM 4838 / CBS 697.72 / NBRC 16177 / NCIMB 11028 / NRRL B-12390 / A12253. 1 / ISP 5477)</name>
    <name type="common">Streptomyces tenebrarius</name>
    <dbReference type="NCBI Taxonomy" id="1933"/>
    <lineage>
        <taxon>Bacteria</taxon>
        <taxon>Bacillati</taxon>
        <taxon>Actinomycetota</taxon>
        <taxon>Actinomycetes</taxon>
        <taxon>Pseudonocardiales</taxon>
        <taxon>Pseudonocardiaceae</taxon>
        <taxon>Streptoalloteichus</taxon>
    </lineage>
</organism>
<protein>
    <submittedName>
        <fullName evidence="3">CAAX protease self-immunity</fullName>
    </submittedName>
</protein>
<keyword evidence="1" id="KW-1133">Transmembrane helix</keyword>
<dbReference type="EMBL" id="JAMTCP010000001">
    <property type="protein sequence ID" value="MCP2256528.1"/>
    <property type="molecule type" value="Genomic_DNA"/>
</dbReference>
<dbReference type="GO" id="GO:0006508">
    <property type="term" value="P:proteolysis"/>
    <property type="evidence" value="ECO:0007669"/>
    <property type="project" value="UniProtKB-KW"/>
</dbReference>
<feature type="transmembrane region" description="Helical" evidence="1">
    <location>
        <begin position="196"/>
        <end position="214"/>
    </location>
</feature>
<evidence type="ECO:0000313" key="4">
    <source>
        <dbReference type="Proteomes" id="UP001205311"/>
    </source>
</evidence>
<gene>
    <name evidence="3" type="ORF">LX15_000211</name>
</gene>
<name>A0ABT1HM02_STRSD</name>
<keyword evidence="3" id="KW-0645">Protease</keyword>
<feature type="domain" description="CAAX prenyl protease 2/Lysostaphin resistance protein A-like" evidence="2">
    <location>
        <begin position="136"/>
        <end position="232"/>
    </location>
</feature>
<feature type="transmembrane region" description="Helical" evidence="1">
    <location>
        <begin position="244"/>
        <end position="263"/>
    </location>
</feature>
<dbReference type="GO" id="GO:0008233">
    <property type="term" value="F:peptidase activity"/>
    <property type="evidence" value="ECO:0007669"/>
    <property type="project" value="UniProtKB-KW"/>
</dbReference>
<keyword evidence="1" id="KW-0812">Transmembrane</keyword>
<evidence type="ECO:0000313" key="3">
    <source>
        <dbReference type="EMBL" id="MCP2256528.1"/>
    </source>
</evidence>
<comment type="caution">
    <text evidence="3">The sequence shown here is derived from an EMBL/GenBank/DDBJ whole genome shotgun (WGS) entry which is preliminary data.</text>
</comment>
<feature type="transmembrane region" description="Helical" evidence="1">
    <location>
        <begin position="54"/>
        <end position="74"/>
    </location>
</feature>
<dbReference type="InterPro" id="IPR003675">
    <property type="entry name" value="Rce1/LyrA-like_dom"/>
</dbReference>
<sequence length="289" mass="30626">MEWTLRATSALVAGGVLAWWISSAWGEVWAVVDGRHGGGVRRLDTSPAERARVAWRQVVVIGLAVGALSCARAAEGPAAVGLARRPWRTQATVLAAYLVILLVALTIPQDVVASVGRVWPWLGAHFGVTYACTTAFPLWMVLLHAAYGGVAEEIIVLALAFRALERLPWRDGRTFAATGWATAVLVALRLSYHAYYGLYLLALVPWAYLTVALYRRTRCLLPVVVGHTSFNVLLVLASPLAGGYGLPLTLLALGALCATPLALTAARPAVRGAPPAATGGGPPRTPSPR</sequence>
<keyword evidence="1" id="KW-0472">Membrane</keyword>
<feature type="transmembrane region" description="Helical" evidence="1">
    <location>
        <begin position="94"/>
        <end position="116"/>
    </location>
</feature>
<feature type="transmembrane region" description="Helical" evidence="1">
    <location>
        <begin position="219"/>
        <end position="238"/>
    </location>
</feature>